<dbReference type="EMBL" id="VSRR010015287">
    <property type="protein sequence ID" value="MPC58020.1"/>
    <property type="molecule type" value="Genomic_DNA"/>
</dbReference>
<keyword evidence="4" id="KW-1185">Reference proteome</keyword>
<accession>A0A5B7GCI1</accession>
<dbReference type="Proteomes" id="UP000324222">
    <property type="component" value="Unassembled WGS sequence"/>
</dbReference>
<evidence type="ECO:0000256" key="1">
    <source>
        <dbReference type="SAM" id="MobiDB-lite"/>
    </source>
</evidence>
<feature type="chain" id="PRO_5022805224" description="Secreted protein" evidence="2">
    <location>
        <begin position="16"/>
        <end position="110"/>
    </location>
</feature>
<organism evidence="3 4">
    <name type="scientific">Portunus trituberculatus</name>
    <name type="common">Swimming crab</name>
    <name type="synonym">Neptunus trituberculatus</name>
    <dbReference type="NCBI Taxonomy" id="210409"/>
    <lineage>
        <taxon>Eukaryota</taxon>
        <taxon>Metazoa</taxon>
        <taxon>Ecdysozoa</taxon>
        <taxon>Arthropoda</taxon>
        <taxon>Crustacea</taxon>
        <taxon>Multicrustacea</taxon>
        <taxon>Malacostraca</taxon>
        <taxon>Eumalacostraca</taxon>
        <taxon>Eucarida</taxon>
        <taxon>Decapoda</taxon>
        <taxon>Pleocyemata</taxon>
        <taxon>Brachyura</taxon>
        <taxon>Eubrachyura</taxon>
        <taxon>Portunoidea</taxon>
        <taxon>Portunidae</taxon>
        <taxon>Portuninae</taxon>
        <taxon>Portunus</taxon>
    </lineage>
</organism>
<evidence type="ECO:0000313" key="3">
    <source>
        <dbReference type="EMBL" id="MPC58020.1"/>
    </source>
</evidence>
<evidence type="ECO:0008006" key="5">
    <source>
        <dbReference type="Google" id="ProtNLM"/>
    </source>
</evidence>
<reference evidence="3 4" key="1">
    <citation type="submission" date="2019-05" db="EMBL/GenBank/DDBJ databases">
        <title>Another draft genome of Portunus trituberculatus and its Hox gene families provides insights of decapod evolution.</title>
        <authorList>
            <person name="Jeong J.-H."/>
            <person name="Song I."/>
            <person name="Kim S."/>
            <person name="Choi T."/>
            <person name="Kim D."/>
            <person name="Ryu S."/>
            <person name="Kim W."/>
        </authorList>
    </citation>
    <scope>NUCLEOTIDE SEQUENCE [LARGE SCALE GENOMIC DNA]</scope>
    <source>
        <tissue evidence="3">Muscle</tissue>
    </source>
</reference>
<sequence>MVAVMLVVIVVVVEEENQVGSRYDQERKDGSLQFQSRCGCVRRGCGVERVESGPREGTPGVSAGQVCDRSSKATREQKKKTSLASPPDIPHRRVNNCFISRHILRAGALS</sequence>
<feature type="signal peptide" evidence="2">
    <location>
        <begin position="1"/>
        <end position="15"/>
    </location>
</feature>
<name>A0A5B7GCI1_PORTR</name>
<evidence type="ECO:0000313" key="4">
    <source>
        <dbReference type="Proteomes" id="UP000324222"/>
    </source>
</evidence>
<proteinExistence type="predicted"/>
<protein>
    <recommendedName>
        <fullName evidence="5">Secreted protein</fullName>
    </recommendedName>
</protein>
<gene>
    <name evidence="3" type="ORF">E2C01_052012</name>
</gene>
<dbReference type="AlphaFoldDB" id="A0A5B7GCI1"/>
<keyword evidence="2" id="KW-0732">Signal</keyword>
<comment type="caution">
    <text evidence="3">The sequence shown here is derived from an EMBL/GenBank/DDBJ whole genome shotgun (WGS) entry which is preliminary data.</text>
</comment>
<feature type="region of interest" description="Disordered" evidence="1">
    <location>
        <begin position="49"/>
        <end position="91"/>
    </location>
</feature>
<evidence type="ECO:0000256" key="2">
    <source>
        <dbReference type="SAM" id="SignalP"/>
    </source>
</evidence>